<dbReference type="Proteomes" id="UP001321473">
    <property type="component" value="Unassembled WGS sequence"/>
</dbReference>
<sequence>MMAEHQAGSVLMPIFTLCQQDSVNVCRERYNVTPPPSLRCAVPDGEGASTQEACVGSIHDPFVWNISSLSCAARIEIVKLVMVCVKCRCGGPLSPWDLSSKALMPYHSSLTSRLDCLPSWVAVPGS</sequence>
<accession>A0AAQ4DPA1</accession>
<proteinExistence type="predicted"/>
<comment type="caution">
    <text evidence="1">The sequence shown here is derived from an EMBL/GenBank/DDBJ whole genome shotgun (WGS) entry which is preliminary data.</text>
</comment>
<dbReference type="AlphaFoldDB" id="A0AAQ4DPA1"/>
<reference evidence="1 2" key="1">
    <citation type="journal article" date="2023" name="Arcadia Sci">
        <title>De novo assembly of a long-read Amblyomma americanum tick genome.</title>
        <authorList>
            <person name="Chou S."/>
            <person name="Poskanzer K.E."/>
            <person name="Rollins M."/>
            <person name="Thuy-Boun P.S."/>
        </authorList>
    </citation>
    <scope>NUCLEOTIDE SEQUENCE [LARGE SCALE GENOMIC DNA]</scope>
    <source>
        <strain evidence="1">F_SG_1</strain>
        <tissue evidence="1">Salivary glands</tissue>
    </source>
</reference>
<protein>
    <submittedName>
        <fullName evidence="1">Uncharacterized protein</fullName>
    </submittedName>
</protein>
<keyword evidence="2" id="KW-1185">Reference proteome</keyword>
<organism evidence="1 2">
    <name type="scientific">Amblyomma americanum</name>
    <name type="common">Lone star tick</name>
    <dbReference type="NCBI Taxonomy" id="6943"/>
    <lineage>
        <taxon>Eukaryota</taxon>
        <taxon>Metazoa</taxon>
        <taxon>Ecdysozoa</taxon>
        <taxon>Arthropoda</taxon>
        <taxon>Chelicerata</taxon>
        <taxon>Arachnida</taxon>
        <taxon>Acari</taxon>
        <taxon>Parasitiformes</taxon>
        <taxon>Ixodida</taxon>
        <taxon>Ixodoidea</taxon>
        <taxon>Ixodidae</taxon>
        <taxon>Amblyomminae</taxon>
        <taxon>Amblyomma</taxon>
    </lineage>
</organism>
<name>A0AAQ4DPA1_AMBAM</name>
<evidence type="ECO:0000313" key="2">
    <source>
        <dbReference type="Proteomes" id="UP001321473"/>
    </source>
</evidence>
<evidence type="ECO:0000313" key="1">
    <source>
        <dbReference type="EMBL" id="KAK8764291.1"/>
    </source>
</evidence>
<gene>
    <name evidence="1" type="ORF">V5799_033097</name>
</gene>
<dbReference type="EMBL" id="JARKHS020028408">
    <property type="protein sequence ID" value="KAK8764291.1"/>
    <property type="molecule type" value="Genomic_DNA"/>
</dbReference>